<keyword evidence="4" id="KW-1185">Reference proteome</keyword>
<dbReference type="AlphaFoldDB" id="A0A058ZES2"/>
<dbReference type="Gene3D" id="1.10.506.10">
    <property type="entry name" value="GTPase Activation - p120gap, domain 1"/>
    <property type="match status" value="1"/>
</dbReference>
<evidence type="ECO:0000256" key="1">
    <source>
        <dbReference type="SAM" id="MobiDB-lite"/>
    </source>
</evidence>
<feature type="domain" description="Ras-GAP" evidence="2">
    <location>
        <begin position="502"/>
        <end position="712"/>
    </location>
</feature>
<reference evidence="3" key="1">
    <citation type="submission" date="2013-04" db="EMBL/GenBank/DDBJ databases">
        <title>The Genome Sequence of Fonticula alba ATCC 38817.</title>
        <authorList>
            <consortium name="The Broad Institute Genomics Platform"/>
            <person name="Russ C."/>
            <person name="Cuomo C."/>
            <person name="Burger G."/>
            <person name="Gray M.W."/>
            <person name="Holland P.W.H."/>
            <person name="King N."/>
            <person name="Lang F.B.F."/>
            <person name="Roger A.J."/>
            <person name="Ruiz-Trillo I."/>
            <person name="Brown M."/>
            <person name="Walker B."/>
            <person name="Young S."/>
            <person name="Zeng Q."/>
            <person name="Gargeya S."/>
            <person name="Fitzgerald M."/>
            <person name="Haas B."/>
            <person name="Abouelleil A."/>
            <person name="Allen A.W."/>
            <person name="Alvarado L."/>
            <person name="Arachchi H.M."/>
            <person name="Berlin A.M."/>
            <person name="Chapman S.B."/>
            <person name="Gainer-Dewar J."/>
            <person name="Goldberg J."/>
            <person name="Griggs A."/>
            <person name="Gujja S."/>
            <person name="Hansen M."/>
            <person name="Howarth C."/>
            <person name="Imamovic A."/>
            <person name="Ireland A."/>
            <person name="Larimer J."/>
            <person name="McCowan C."/>
            <person name="Murphy C."/>
            <person name="Pearson M."/>
            <person name="Poon T.W."/>
            <person name="Priest M."/>
            <person name="Roberts A."/>
            <person name="Saif S."/>
            <person name="Shea T."/>
            <person name="Sisk P."/>
            <person name="Sykes S."/>
            <person name="Wortman J."/>
            <person name="Nusbaum C."/>
            <person name="Birren B."/>
        </authorList>
    </citation>
    <scope>NUCLEOTIDE SEQUENCE [LARGE SCALE GENOMIC DNA]</scope>
    <source>
        <strain evidence="3">ATCC 38817</strain>
    </source>
</reference>
<sequence length="857" mass="91834">MSSASKLPGRALSMAVPGKAPVPTPTPQVTPYTAELFGSNDKPLEAEVVSYITAQPGGTSRLLDCDMLTSYCKDLLRIRTFSEKTHDSLQAIYKNLESFSNLTIPVISSCMEVSSTISSSSPLSPMRADFIILGKVLGRFSAHMTEINRFTKRTLLDPTVQNHKAHDLSSLNQVIIDLVNARDAYTDSVTRMFATKNKHRPEVSRIQQLQIETTASQARLDKMLIQCCQMLCDPAVETPDAFRSRLRALSSPAGASSGSGAESPAALLPHALNIGDFSSSLQEVARRLNDDISNIYRQADVALPQLPGSVASAAGLATSGSASATTTPTRSVSETGFDSHPAAARAGDHQTVGGASGPGMAAMRASIAVPSSIDHHHPPGSAAAALSSSRSANDLALLAADGINPSPQSASSPNPSRPHSPASGGVFGSLNQLGAALDDGAALAVASMSRSPTSDSLGPVGLPALTKEELDAAKTYTHFVDLLANPNLLAVSSVLNSRHEANPTDILTMTVQLLHEHDRFVPLMYDLIRSDVLSGQSLSLSLNSGLFSKHPLGQQMLQLFIRQYGSQWLALAFNPIISRIMAFPPNSLQLDPAAVGQEVAHNNSMTVSNLVRDIVTALSESVQYCSIPIRQICLILYNAHAEQQHTAMSAGGATPPQFQPLDYVYSLMCHYFIGPALADPVGYGLIDPSVTLSPDLTLGMATLSHVFITFSMRYSLQSNEMHLMSVAPLLHELPHNLATFCNALIFNPSTQLASRMIRSQTDVSGEIVARLHFLAQQTPESPYDDPPPFWEFSLRSQLSSKRANPLMALVSEKREAMFSSFCQHAIGYQLFTPGPSVDNFAKQILDPVVEFVKIVSA</sequence>
<evidence type="ECO:0000313" key="3">
    <source>
        <dbReference type="EMBL" id="KCV72869.1"/>
    </source>
</evidence>
<organism evidence="3">
    <name type="scientific">Fonticula alba</name>
    <name type="common">Slime mold</name>
    <dbReference type="NCBI Taxonomy" id="691883"/>
    <lineage>
        <taxon>Eukaryota</taxon>
        <taxon>Rotosphaerida</taxon>
        <taxon>Fonticulaceae</taxon>
        <taxon>Fonticula</taxon>
    </lineage>
</organism>
<dbReference type="InterPro" id="IPR001936">
    <property type="entry name" value="RasGAP_dom"/>
</dbReference>
<name>A0A058ZES2_FONAL</name>
<gene>
    <name evidence="3" type="ORF">H696_00441</name>
</gene>
<feature type="compositionally biased region" description="Low complexity" evidence="1">
    <location>
        <begin position="401"/>
        <end position="414"/>
    </location>
</feature>
<dbReference type="Proteomes" id="UP000030693">
    <property type="component" value="Unassembled WGS sequence"/>
</dbReference>
<protein>
    <recommendedName>
        <fullName evidence="2">Ras-GAP domain-containing protein</fullName>
    </recommendedName>
</protein>
<dbReference type="EMBL" id="KB932201">
    <property type="protein sequence ID" value="KCV72869.1"/>
    <property type="molecule type" value="Genomic_DNA"/>
</dbReference>
<dbReference type="SMART" id="SM00323">
    <property type="entry name" value="RasGAP"/>
    <property type="match status" value="1"/>
</dbReference>
<feature type="region of interest" description="Disordered" evidence="1">
    <location>
        <begin position="319"/>
        <end position="359"/>
    </location>
</feature>
<dbReference type="SUPFAM" id="SSF48350">
    <property type="entry name" value="GTPase activation domain, GAP"/>
    <property type="match status" value="1"/>
</dbReference>
<dbReference type="GeneID" id="20525166"/>
<evidence type="ECO:0000259" key="2">
    <source>
        <dbReference type="PROSITE" id="PS50018"/>
    </source>
</evidence>
<dbReference type="InterPro" id="IPR008936">
    <property type="entry name" value="Rho_GTPase_activation_prot"/>
</dbReference>
<feature type="region of interest" description="Disordered" evidence="1">
    <location>
        <begin position="1"/>
        <end position="25"/>
    </location>
</feature>
<feature type="region of interest" description="Disordered" evidence="1">
    <location>
        <begin position="401"/>
        <end position="427"/>
    </location>
</feature>
<feature type="compositionally biased region" description="Low complexity" evidence="1">
    <location>
        <begin position="319"/>
        <end position="333"/>
    </location>
</feature>
<proteinExistence type="predicted"/>
<evidence type="ECO:0000313" key="4">
    <source>
        <dbReference type="Proteomes" id="UP000030693"/>
    </source>
</evidence>
<accession>A0A058ZES2</accession>
<dbReference type="PROSITE" id="PS50018">
    <property type="entry name" value="RAS_GTPASE_ACTIV_2"/>
    <property type="match status" value="1"/>
</dbReference>
<dbReference type="RefSeq" id="XP_009492570.1">
    <property type="nucleotide sequence ID" value="XM_009494295.1"/>
</dbReference>